<evidence type="ECO:0000256" key="1">
    <source>
        <dbReference type="ARBA" id="ARBA00001974"/>
    </source>
</evidence>
<feature type="domain" description="Glucose-methanol-choline oxidoreductase N-terminal" evidence="10">
    <location>
        <begin position="324"/>
        <end position="338"/>
    </location>
</feature>
<proteinExistence type="inferred from homology"/>
<dbReference type="AlphaFoldDB" id="A0A5C3PEA1"/>
<dbReference type="InterPro" id="IPR007867">
    <property type="entry name" value="GMC_OxRtase_C"/>
</dbReference>
<evidence type="ECO:0000313" key="12">
    <source>
        <dbReference type="Proteomes" id="UP000308197"/>
    </source>
</evidence>
<accession>A0A5C3PEA1</accession>
<dbReference type="InParanoid" id="A0A5C3PEA1"/>
<organism evidence="11 12">
    <name type="scientific">Polyporus arcularius HHB13444</name>
    <dbReference type="NCBI Taxonomy" id="1314778"/>
    <lineage>
        <taxon>Eukaryota</taxon>
        <taxon>Fungi</taxon>
        <taxon>Dikarya</taxon>
        <taxon>Basidiomycota</taxon>
        <taxon>Agaricomycotina</taxon>
        <taxon>Agaricomycetes</taxon>
        <taxon>Polyporales</taxon>
        <taxon>Polyporaceae</taxon>
        <taxon>Polyporus</taxon>
    </lineage>
</organism>
<feature type="signal peptide" evidence="9">
    <location>
        <begin position="1"/>
        <end position="19"/>
    </location>
</feature>
<name>A0A5C3PEA1_9APHY</name>
<evidence type="ECO:0000259" key="10">
    <source>
        <dbReference type="PROSITE" id="PS00624"/>
    </source>
</evidence>
<feature type="binding site" evidence="7">
    <location>
        <position position="282"/>
    </location>
    <ligand>
        <name>FAD</name>
        <dbReference type="ChEBI" id="CHEBI:57692"/>
    </ligand>
</feature>
<sequence length="686" mass="72304">MRSIGLLALTVSLSEFAFAYNHGHRDIYHDHSVNLRKRNIRYDGQIEDSYDFVIVGGGTAGLAIAARLTEDSNTTVLVLEAGDTGDAVADRINTPVMAYYSGLPGTSYDWAYTTVTQPNAGGRNLPWPRGKVLGGSSAMNGMYHIRPSKLEVDAWSSLIGSDKWKWDSMFETMKESETFTPPSSDIQAEAGIQFVASSRGTNGPVHATYPGFTLPVVGNWTQTLGNIGVAVNDDAYNGDTYGAFIATSSINPSNWTRSYARSAYIDSLPLRANLAILPNATVTRIIFDSSNSNNLTATGVEWAAYSGAAKQTVSVKKEVILAGGAVGSPHVLMLSGVGPKDVLQAAGVAVQVDLPGVGQHLQDHISTAVTFKTTTDTAASLHAAGQNSPAFLSFINSATAYVNITDLLGDFAPDFKTQVASQLSTSLVPSTDATVVKGYETIYNTTLNTFLTSPVGQVEILLALTNSGTDSNVLQIQAALQHPFSQGRVYITSNDPFAQPAIDPQYLSHNADTVILREGLKLARKIAGTAPLSAVIGDEVTPGPSVSTDDDWDSWLAKNIGTEFHPSCSCAMLPLEQGGVVDENLKVYGLGNVRVADASVFPVSFAAHLQAPTYGLAEQAAKIIRATYNGVGWPSASGNSTSTSTSSSSSASPTQNRQEDHNGALSLSSSSALALAAAGFLGSLLL</sequence>
<dbReference type="PANTHER" id="PTHR11552">
    <property type="entry name" value="GLUCOSE-METHANOL-CHOLINE GMC OXIDOREDUCTASE"/>
    <property type="match status" value="1"/>
</dbReference>
<dbReference type="Pfam" id="PF05199">
    <property type="entry name" value="GMC_oxred_C"/>
    <property type="match status" value="1"/>
</dbReference>
<evidence type="ECO:0000256" key="6">
    <source>
        <dbReference type="PIRSR" id="PIRSR000137-1"/>
    </source>
</evidence>
<dbReference type="Proteomes" id="UP000308197">
    <property type="component" value="Unassembled WGS sequence"/>
</dbReference>
<keyword evidence="3" id="KW-0285">Flavoprotein</keyword>
<evidence type="ECO:0000256" key="7">
    <source>
        <dbReference type="PIRSR" id="PIRSR000137-2"/>
    </source>
</evidence>
<dbReference type="Gene3D" id="3.50.50.60">
    <property type="entry name" value="FAD/NAD(P)-binding domain"/>
    <property type="match status" value="1"/>
</dbReference>
<keyword evidence="5" id="KW-0560">Oxidoreductase</keyword>
<evidence type="ECO:0000256" key="4">
    <source>
        <dbReference type="ARBA" id="ARBA00022827"/>
    </source>
</evidence>
<dbReference type="SUPFAM" id="SSF51905">
    <property type="entry name" value="FAD/NAD(P)-binding domain"/>
    <property type="match status" value="1"/>
</dbReference>
<dbReference type="GO" id="GO:0016614">
    <property type="term" value="F:oxidoreductase activity, acting on CH-OH group of donors"/>
    <property type="evidence" value="ECO:0007669"/>
    <property type="project" value="InterPro"/>
</dbReference>
<dbReference type="PROSITE" id="PS00624">
    <property type="entry name" value="GMC_OXRED_2"/>
    <property type="match status" value="1"/>
</dbReference>
<evidence type="ECO:0000256" key="8">
    <source>
        <dbReference type="SAM" id="MobiDB-lite"/>
    </source>
</evidence>
<keyword evidence="12" id="KW-1185">Reference proteome</keyword>
<dbReference type="PIRSF" id="PIRSF000137">
    <property type="entry name" value="Alcohol_oxidase"/>
    <property type="match status" value="1"/>
</dbReference>
<dbReference type="InterPro" id="IPR027424">
    <property type="entry name" value="Glucose_Oxidase_domain_2"/>
</dbReference>
<dbReference type="STRING" id="1314778.A0A5C3PEA1"/>
<feature type="active site" description="Proton acceptor" evidence="6">
    <location>
        <position position="608"/>
    </location>
</feature>
<comment type="similarity">
    <text evidence="2">Belongs to the GMC oxidoreductase family.</text>
</comment>
<comment type="cofactor">
    <cofactor evidence="1 7">
        <name>FAD</name>
        <dbReference type="ChEBI" id="CHEBI:57692"/>
    </cofactor>
</comment>
<feature type="chain" id="PRO_5022834878" evidence="9">
    <location>
        <begin position="20"/>
        <end position="686"/>
    </location>
</feature>
<protein>
    <submittedName>
        <fullName evidence="11">GMC oxidoreductase</fullName>
    </submittedName>
</protein>
<evidence type="ECO:0000256" key="3">
    <source>
        <dbReference type="ARBA" id="ARBA00022630"/>
    </source>
</evidence>
<dbReference type="Gene3D" id="3.30.560.10">
    <property type="entry name" value="Glucose Oxidase, domain 3"/>
    <property type="match status" value="1"/>
</dbReference>
<dbReference type="PANTHER" id="PTHR11552:SF218">
    <property type="entry name" value="GLUCOSE-METHANOL-CHOLINE OXIDOREDUCTASE N-TERMINAL DOMAIN-CONTAINING PROTEIN"/>
    <property type="match status" value="1"/>
</dbReference>
<feature type="compositionally biased region" description="Low complexity" evidence="8">
    <location>
        <begin position="636"/>
        <end position="654"/>
    </location>
</feature>
<evidence type="ECO:0000313" key="11">
    <source>
        <dbReference type="EMBL" id="TFK84183.1"/>
    </source>
</evidence>
<dbReference type="InterPro" id="IPR000172">
    <property type="entry name" value="GMC_OxRdtase_N"/>
</dbReference>
<reference evidence="11 12" key="1">
    <citation type="journal article" date="2019" name="Nat. Ecol. Evol.">
        <title>Megaphylogeny resolves global patterns of mushroom evolution.</title>
        <authorList>
            <person name="Varga T."/>
            <person name="Krizsan K."/>
            <person name="Foldi C."/>
            <person name="Dima B."/>
            <person name="Sanchez-Garcia M."/>
            <person name="Sanchez-Ramirez S."/>
            <person name="Szollosi G.J."/>
            <person name="Szarkandi J.G."/>
            <person name="Papp V."/>
            <person name="Albert L."/>
            <person name="Andreopoulos W."/>
            <person name="Angelini C."/>
            <person name="Antonin V."/>
            <person name="Barry K.W."/>
            <person name="Bougher N.L."/>
            <person name="Buchanan P."/>
            <person name="Buyck B."/>
            <person name="Bense V."/>
            <person name="Catcheside P."/>
            <person name="Chovatia M."/>
            <person name="Cooper J."/>
            <person name="Damon W."/>
            <person name="Desjardin D."/>
            <person name="Finy P."/>
            <person name="Geml J."/>
            <person name="Haridas S."/>
            <person name="Hughes K."/>
            <person name="Justo A."/>
            <person name="Karasinski D."/>
            <person name="Kautmanova I."/>
            <person name="Kiss B."/>
            <person name="Kocsube S."/>
            <person name="Kotiranta H."/>
            <person name="LaButti K.M."/>
            <person name="Lechner B.E."/>
            <person name="Liimatainen K."/>
            <person name="Lipzen A."/>
            <person name="Lukacs Z."/>
            <person name="Mihaltcheva S."/>
            <person name="Morgado L.N."/>
            <person name="Niskanen T."/>
            <person name="Noordeloos M.E."/>
            <person name="Ohm R.A."/>
            <person name="Ortiz-Santana B."/>
            <person name="Ovrebo C."/>
            <person name="Racz N."/>
            <person name="Riley R."/>
            <person name="Savchenko A."/>
            <person name="Shiryaev A."/>
            <person name="Soop K."/>
            <person name="Spirin V."/>
            <person name="Szebenyi C."/>
            <person name="Tomsovsky M."/>
            <person name="Tulloss R.E."/>
            <person name="Uehling J."/>
            <person name="Grigoriev I.V."/>
            <person name="Vagvolgyi C."/>
            <person name="Papp T."/>
            <person name="Martin F.M."/>
            <person name="Miettinen O."/>
            <person name="Hibbett D.S."/>
            <person name="Nagy L.G."/>
        </authorList>
    </citation>
    <scope>NUCLEOTIDE SEQUENCE [LARGE SCALE GENOMIC DNA]</scope>
    <source>
        <strain evidence="11 12">HHB13444</strain>
    </source>
</reference>
<dbReference type="Gene3D" id="4.10.450.10">
    <property type="entry name" value="Glucose Oxidase, domain 2"/>
    <property type="match status" value="1"/>
</dbReference>
<keyword evidence="9" id="KW-0732">Signal</keyword>
<evidence type="ECO:0000256" key="2">
    <source>
        <dbReference type="ARBA" id="ARBA00010790"/>
    </source>
</evidence>
<dbReference type="GO" id="GO:0050660">
    <property type="term" value="F:flavin adenine dinucleotide binding"/>
    <property type="evidence" value="ECO:0007669"/>
    <property type="project" value="InterPro"/>
</dbReference>
<dbReference type="InterPro" id="IPR036188">
    <property type="entry name" value="FAD/NAD-bd_sf"/>
</dbReference>
<dbReference type="SUPFAM" id="SSF54373">
    <property type="entry name" value="FAD-linked reductases, C-terminal domain"/>
    <property type="match status" value="1"/>
</dbReference>
<keyword evidence="4 7" id="KW-0274">FAD</keyword>
<feature type="active site" description="Proton donor" evidence="6">
    <location>
        <position position="565"/>
    </location>
</feature>
<gene>
    <name evidence="11" type="ORF">K466DRAFT_602218</name>
</gene>
<dbReference type="Pfam" id="PF00732">
    <property type="entry name" value="GMC_oxred_N"/>
    <property type="match status" value="1"/>
</dbReference>
<dbReference type="InterPro" id="IPR012132">
    <property type="entry name" value="GMC_OxRdtase"/>
</dbReference>
<evidence type="ECO:0000256" key="5">
    <source>
        <dbReference type="ARBA" id="ARBA00023002"/>
    </source>
</evidence>
<evidence type="ECO:0000256" key="9">
    <source>
        <dbReference type="SAM" id="SignalP"/>
    </source>
</evidence>
<feature type="binding site" evidence="7">
    <location>
        <position position="132"/>
    </location>
    <ligand>
        <name>FAD</name>
        <dbReference type="ChEBI" id="CHEBI:57692"/>
    </ligand>
</feature>
<feature type="region of interest" description="Disordered" evidence="8">
    <location>
        <begin position="636"/>
        <end position="663"/>
    </location>
</feature>
<dbReference type="EMBL" id="ML211335">
    <property type="protein sequence ID" value="TFK84183.1"/>
    <property type="molecule type" value="Genomic_DNA"/>
</dbReference>